<name>A0A2N7V1P6_XANCJ</name>
<sequence>MAARILVTGASVAGTTTAWWLARYGRDVEVVERAPAFRDGGQNVDVRGTARDVLRRMGLEALLLERSTRERGTDWVTEDNHVVGRFEAAHSDTDGGPTAEMEIRRGDIARIIYEAAAAQGVRFRFGDSIEHIEQHDGGVQVTFAGGHQETYALVVIAEGVGSHTRELVFPAENRPRWMDLTIAYFSTPQIASDGVYARQYNTLGGRGAVVKPARDGKLGVYLGIQKRPGHENSWSVAQQRTFIHAQFSALGWEFPRILDAMMDVDDFYFDVLRQVRMDRWSNGRVVLTGDAAWCPTALSGIGTTLAIVGAYVLAGELARSETPATAFAHYERIMRPFVKQGQNIPKLVPRLLWPHTRFGLAVLRNAIRLASRPALRSFINNHFARDANAIALPSYDTSRPTD</sequence>
<dbReference type="Gene3D" id="3.30.9.10">
    <property type="entry name" value="D-Amino Acid Oxidase, subunit A, domain 2"/>
    <property type="match status" value="1"/>
</dbReference>
<dbReference type="Proteomes" id="UP000514411">
    <property type="component" value="Chromosome"/>
</dbReference>
<dbReference type="Pfam" id="PF01494">
    <property type="entry name" value="FAD_binding_3"/>
    <property type="match status" value="1"/>
</dbReference>
<evidence type="ECO:0000313" key="4">
    <source>
        <dbReference type="Proteomes" id="UP000514411"/>
    </source>
</evidence>
<keyword evidence="2" id="KW-0560">Oxidoreductase</keyword>
<feature type="domain" description="FAD-binding" evidence="1">
    <location>
        <begin position="4"/>
        <end position="339"/>
    </location>
</feature>
<organism evidence="2">
    <name type="scientific">Xanthomonas campestris pv. juglandis</name>
    <name type="common">Xanthomonas arboricola pv. juglandis</name>
    <dbReference type="NCBI Taxonomy" id="195709"/>
    <lineage>
        <taxon>Bacteria</taxon>
        <taxon>Pseudomonadati</taxon>
        <taxon>Pseudomonadota</taxon>
        <taxon>Gammaproteobacteria</taxon>
        <taxon>Lysobacterales</taxon>
        <taxon>Lysobacteraceae</taxon>
        <taxon>Xanthomonas</taxon>
    </lineage>
</organism>
<gene>
    <name evidence="3" type="ORF">XSP_000832</name>
    <name evidence="2" type="ORF">XSP_000842</name>
</gene>
<dbReference type="PRINTS" id="PR00420">
    <property type="entry name" value="RNGMNOXGNASE"/>
</dbReference>
<dbReference type="AlphaFoldDB" id="A0A2N7V1P6"/>
<dbReference type="OrthoDB" id="5499180at2"/>
<reference evidence="2 4" key="1">
    <citation type="submission" date="2020-07" db="EMBL/GenBank/DDBJ databases">
        <authorList>
            <person name="Teixeira M."/>
        </authorList>
    </citation>
    <scope>NUCLEOTIDE SEQUENCE</scope>
    <source>
        <strain evidence="3">3</strain>
        <strain evidence="2">Xanthomonas arboricola pv. juglandis CPBF 427</strain>
    </source>
</reference>
<dbReference type="GO" id="GO:0004497">
    <property type="term" value="F:monooxygenase activity"/>
    <property type="evidence" value="ECO:0007669"/>
    <property type="project" value="UniProtKB-KW"/>
</dbReference>
<keyword evidence="2" id="KW-0503">Monooxygenase</keyword>
<evidence type="ECO:0000313" key="3">
    <source>
        <dbReference type="EMBL" id="CAD1788193.1"/>
    </source>
</evidence>
<dbReference type="SUPFAM" id="SSF51905">
    <property type="entry name" value="FAD/NAD(P)-binding domain"/>
    <property type="match status" value="1"/>
</dbReference>
<evidence type="ECO:0000313" key="2">
    <source>
        <dbReference type="EMBL" id="CAD0316001.1"/>
    </source>
</evidence>
<evidence type="ECO:0000259" key="1">
    <source>
        <dbReference type="Pfam" id="PF01494"/>
    </source>
</evidence>
<accession>A0A2N7V1P6</accession>
<dbReference type="EMBL" id="LR861807">
    <property type="protein sequence ID" value="CAD1788193.1"/>
    <property type="molecule type" value="Genomic_DNA"/>
</dbReference>
<dbReference type="PANTHER" id="PTHR46865">
    <property type="entry name" value="OXIDOREDUCTASE-RELATED"/>
    <property type="match status" value="1"/>
</dbReference>
<dbReference type="InterPro" id="IPR036188">
    <property type="entry name" value="FAD/NAD-bd_sf"/>
</dbReference>
<dbReference type="Gene3D" id="3.50.50.60">
    <property type="entry name" value="FAD/NAD(P)-binding domain"/>
    <property type="match status" value="1"/>
</dbReference>
<proteinExistence type="predicted"/>
<dbReference type="EMBL" id="LR824643">
    <property type="protein sequence ID" value="CAD0316001.1"/>
    <property type="molecule type" value="Genomic_DNA"/>
</dbReference>
<dbReference type="RefSeq" id="WP_016903023.1">
    <property type="nucleotide sequence ID" value="NZ_CP012251.1"/>
</dbReference>
<dbReference type="InterPro" id="IPR051704">
    <property type="entry name" value="FAD_aromatic-hydroxylase"/>
</dbReference>
<dbReference type="InterPro" id="IPR002938">
    <property type="entry name" value="FAD-bd"/>
</dbReference>
<dbReference type="PANTHER" id="PTHR46865:SF2">
    <property type="entry name" value="MONOOXYGENASE"/>
    <property type="match status" value="1"/>
</dbReference>
<protein>
    <submittedName>
        <fullName evidence="2">FAD-binding monooxygenase</fullName>
    </submittedName>
    <submittedName>
        <fullName evidence="3">FAD-dependent monooxygenase</fullName>
    </submittedName>
</protein>
<dbReference type="GO" id="GO:0071949">
    <property type="term" value="F:FAD binding"/>
    <property type="evidence" value="ECO:0007669"/>
    <property type="project" value="InterPro"/>
</dbReference>